<dbReference type="EMBL" id="JADIMF010000158">
    <property type="protein sequence ID" value="MBO8470072.1"/>
    <property type="molecule type" value="Genomic_DNA"/>
</dbReference>
<accession>A0A9D9NDS0</accession>
<dbReference type="AlphaFoldDB" id="A0A9D9NDS0"/>
<name>A0A9D9NDS0_9SPIO</name>
<reference evidence="1" key="1">
    <citation type="submission" date="2020-10" db="EMBL/GenBank/DDBJ databases">
        <authorList>
            <person name="Gilroy R."/>
        </authorList>
    </citation>
    <scope>NUCLEOTIDE SEQUENCE</scope>
    <source>
        <strain evidence="1">14700</strain>
    </source>
</reference>
<gene>
    <name evidence="1" type="ORF">IAA72_09880</name>
</gene>
<protein>
    <submittedName>
        <fullName evidence="1">Uncharacterized protein</fullName>
    </submittedName>
</protein>
<organism evidence="1 2">
    <name type="scientific">Candidatus Ornithospirochaeta stercoravium</name>
    <dbReference type="NCBI Taxonomy" id="2840897"/>
    <lineage>
        <taxon>Bacteria</taxon>
        <taxon>Pseudomonadati</taxon>
        <taxon>Spirochaetota</taxon>
        <taxon>Spirochaetia</taxon>
        <taxon>Spirochaetales</taxon>
        <taxon>Spirochaetaceae</taxon>
        <taxon>Spirochaetaceae incertae sedis</taxon>
        <taxon>Candidatus Ornithospirochaeta</taxon>
    </lineage>
</organism>
<dbReference type="Proteomes" id="UP000810292">
    <property type="component" value="Unassembled WGS sequence"/>
</dbReference>
<proteinExistence type="predicted"/>
<reference evidence="1" key="2">
    <citation type="journal article" date="2021" name="PeerJ">
        <title>Extensive microbial diversity within the chicken gut microbiome revealed by metagenomics and culture.</title>
        <authorList>
            <person name="Gilroy R."/>
            <person name="Ravi A."/>
            <person name="Getino M."/>
            <person name="Pursley I."/>
            <person name="Horton D.L."/>
            <person name="Alikhan N.F."/>
            <person name="Baker D."/>
            <person name="Gharbi K."/>
            <person name="Hall N."/>
            <person name="Watson M."/>
            <person name="Adriaenssens E.M."/>
            <person name="Foster-Nyarko E."/>
            <person name="Jarju S."/>
            <person name="Secka A."/>
            <person name="Antonio M."/>
            <person name="Oren A."/>
            <person name="Chaudhuri R.R."/>
            <person name="La Ragione R."/>
            <person name="Hildebrand F."/>
            <person name="Pallen M.J."/>
        </authorList>
    </citation>
    <scope>NUCLEOTIDE SEQUENCE</scope>
    <source>
        <strain evidence="1">14700</strain>
    </source>
</reference>
<sequence>MRGRSPLLSCDNLPLWQGATASRWIKCKFLFVYLWIRRKQMHPLVVSSIPLHSNPAIQTKEGFGFNRLNQMYKDSVYRREFCPEGMTVVSDSLYENLSQHREYSDILAKLLKDFDDRKHVIERGGRHSCYPIETDSGVSFLRFDRFHIGDYGRKYISSGIGEPQIFTYVRDCKFPDFEPRPRDEMIQQIETNKNRIQGFLEESFTNCGVLNFNKIYAGNDNLPNRFQSSILKDISELKIGDNISCPKIGYIRSYIGAIKLIDKYLIVLLWTWDGAYLLAYKKGQKVRVFPSRFEENWIPALSIMKGMTIRYNKAVVKVSEVNRLIRSNPLIYLNDSRTKNICVIPDNAPVEVLDYESVHRDRNTYEGVQEGEILNWLNRDTKVLSVFHSDSEKLCHLILEDTRTGNIGYRVISYFSKRF</sequence>
<evidence type="ECO:0000313" key="1">
    <source>
        <dbReference type="EMBL" id="MBO8470072.1"/>
    </source>
</evidence>
<evidence type="ECO:0000313" key="2">
    <source>
        <dbReference type="Proteomes" id="UP000810292"/>
    </source>
</evidence>
<comment type="caution">
    <text evidence="1">The sequence shown here is derived from an EMBL/GenBank/DDBJ whole genome shotgun (WGS) entry which is preliminary data.</text>
</comment>